<organism evidence="2 4">
    <name type="scientific">Ralstonia thomasii</name>
    <dbReference type="NCBI Taxonomy" id="3058596"/>
    <lineage>
        <taxon>Bacteria</taxon>
        <taxon>Pseudomonadati</taxon>
        <taxon>Pseudomonadota</taxon>
        <taxon>Betaproteobacteria</taxon>
        <taxon>Burkholderiales</taxon>
        <taxon>Burkholderiaceae</taxon>
        <taxon>Ralstonia</taxon>
    </lineage>
</organism>
<gene>
    <name evidence="3" type="ORF">LMG18095_03714</name>
    <name evidence="2" type="ORF">R77560_03578</name>
</gene>
<keyword evidence="1" id="KW-1133">Transmembrane helix</keyword>
<protein>
    <recommendedName>
        <fullName evidence="6">DUF1145 domain-containing protein</fullName>
    </recommendedName>
</protein>
<keyword evidence="5" id="KW-1185">Reference proteome</keyword>
<dbReference type="EMBL" id="CATZAZ010000008">
    <property type="protein sequence ID" value="CAJ0801274.1"/>
    <property type="molecule type" value="Genomic_DNA"/>
</dbReference>
<dbReference type="EMBL" id="CATZAR010000013">
    <property type="protein sequence ID" value="CAJ0802125.1"/>
    <property type="molecule type" value="Genomic_DNA"/>
</dbReference>
<evidence type="ECO:0000256" key="1">
    <source>
        <dbReference type="SAM" id="Phobius"/>
    </source>
</evidence>
<reference evidence="2 5" key="1">
    <citation type="submission" date="2023-07" db="EMBL/GenBank/DDBJ databases">
        <authorList>
            <person name="Peeters C."/>
        </authorList>
    </citation>
    <scope>NUCLEOTIDE SEQUENCE</scope>
    <source>
        <strain evidence="3 5">LMG 18095</strain>
        <strain evidence="2">R-77560</strain>
    </source>
</reference>
<proteinExistence type="predicted"/>
<feature type="transmembrane region" description="Helical" evidence="1">
    <location>
        <begin position="34"/>
        <end position="52"/>
    </location>
</feature>
<dbReference type="Proteomes" id="UP001189773">
    <property type="component" value="Unassembled WGS sequence"/>
</dbReference>
<dbReference type="RefSeq" id="WP_015855719.1">
    <property type="nucleotide sequence ID" value="NZ_CATWDO010000004.1"/>
</dbReference>
<keyword evidence="1" id="KW-0812">Transmembrane</keyword>
<evidence type="ECO:0000313" key="4">
    <source>
        <dbReference type="Proteomes" id="UP001189756"/>
    </source>
</evidence>
<evidence type="ECO:0000313" key="2">
    <source>
        <dbReference type="EMBL" id="CAJ0801274.1"/>
    </source>
</evidence>
<evidence type="ECO:0000313" key="5">
    <source>
        <dbReference type="Proteomes" id="UP001189773"/>
    </source>
</evidence>
<accession>A0AAD2BT15</accession>
<evidence type="ECO:0000313" key="3">
    <source>
        <dbReference type="EMBL" id="CAJ0802125.1"/>
    </source>
</evidence>
<keyword evidence="1" id="KW-0472">Membrane</keyword>
<name>A0AAD2BT15_9RALS</name>
<sequence>MFTLPGKLLLLAVYGTAVCSYLAALPLTPDAIHWLRIVAAVLLGVHVLEVLICFRQVALHKGSLFDSVLLTLLFGVLHWKPTADAARRPR</sequence>
<evidence type="ECO:0008006" key="6">
    <source>
        <dbReference type="Google" id="ProtNLM"/>
    </source>
</evidence>
<comment type="caution">
    <text evidence="2">The sequence shown here is derived from an EMBL/GenBank/DDBJ whole genome shotgun (WGS) entry which is preliminary data.</text>
</comment>
<dbReference type="AlphaFoldDB" id="A0AAD2BT15"/>
<dbReference type="Proteomes" id="UP001189756">
    <property type="component" value="Unassembled WGS sequence"/>
</dbReference>